<feature type="transmembrane region" description="Helical" evidence="17">
    <location>
        <begin position="548"/>
        <end position="572"/>
    </location>
</feature>
<keyword evidence="14 17" id="KW-0496">Mitochondrion</keyword>
<dbReference type="GO" id="GO:0008137">
    <property type="term" value="F:NADH dehydrogenase (ubiquinone) activity"/>
    <property type="evidence" value="ECO:0007669"/>
    <property type="project" value="UniProtKB-EC"/>
</dbReference>
<feature type="domain" description="NADH-Ubiquinone oxidoreductase (complex I) chain 5 N-terminal" evidence="19">
    <location>
        <begin position="40"/>
        <end position="87"/>
    </location>
</feature>
<evidence type="ECO:0000256" key="15">
    <source>
        <dbReference type="ARBA" id="ARBA00023136"/>
    </source>
</evidence>
<feature type="transmembrane region" description="Helical" evidence="17">
    <location>
        <begin position="419"/>
        <end position="440"/>
    </location>
</feature>
<accession>J7FCU3</accession>
<feature type="transmembrane region" description="Helical" evidence="17">
    <location>
        <begin position="269"/>
        <end position="287"/>
    </location>
</feature>
<comment type="function">
    <text evidence="1">Core subunit of the mitochondrial membrane respiratory chain NADH dehydrogenase (Complex I) that is believed to belong to the minimal assembly required for catalysis. Complex I functions in the transfer of electrons from NADH to the respiratory chain. The immediate electron acceptor for the enzyme is believed to be ubiquinone.</text>
</comment>
<evidence type="ECO:0000256" key="13">
    <source>
        <dbReference type="ARBA" id="ARBA00023075"/>
    </source>
</evidence>
<keyword evidence="9" id="KW-1278">Translocase</keyword>
<feature type="transmembrane region" description="Helical" evidence="17">
    <location>
        <begin position="374"/>
        <end position="398"/>
    </location>
</feature>
<sequence>MSICFVSFVFLFLFGWFCCFFGVYFIMNDLIYFVDWVIVSLNGSSVVMTFLFDWMSLLFMGFVFIISSLVILYSDDYMFGDLNIFRFILLVLMFVVSMMFLIVSPNMISILLGWDGLGLVSYLLVIYYQNVSSYSAGMLTVLSNRIGDVALLMVIAWMINFGSWSFVYYLDFLSGSVEMGLISVLVVLAAMTSSAQIPFSSWLPAAMAAPTPVSALVHSSTLVTAGVYLLIRFSPSFDLWLNIFLLLISGLTMFMAGLGANFEYDLSSIIALSTLSQLGLMIMTISVGLSGLAFFHLLTHALFSALLFMCAGGVIHSMGDSQDIRFMGGLSICMPFTSSCLMVSNFALCGMPFLSGFYSSDFILEMFSMSYVNMFGFFLLFLSTGLTVCYSFRLFYFVMCGDFNFVSSCSMAETGYNMVVGMVGLLIMSVFGGSSLMWLICPTPSIICLPYYLSFLTLLVIVLGGWVGYELAGFVFGDGLFSMFWYGSSSFSGSMWYMPFLSTYSVSFWPLDVGYKTTSVFDSGWMEYFGGQGVHWILFNFSSVNQWFQYNGLSVFLGFFVMWVFILLFIFVY</sequence>
<dbReference type="PRINTS" id="PR01434">
    <property type="entry name" value="NADHDHGNASE5"/>
</dbReference>
<evidence type="ECO:0000259" key="19">
    <source>
        <dbReference type="Pfam" id="PF00662"/>
    </source>
</evidence>
<dbReference type="InterPro" id="IPR010934">
    <property type="entry name" value="NADH_DH_su5_C"/>
</dbReference>
<keyword evidence="11 17" id="KW-1133">Transmembrane helix</keyword>
<feature type="domain" description="NADH dehydrogenase subunit 5 C-terminal" evidence="20">
    <location>
        <begin position="390"/>
        <end position="570"/>
    </location>
</feature>
<evidence type="ECO:0000256" key="16">
    <source>
        <dbReference type="ARBA" id="ARBA00049551"/>
    </source>
</evidence>
<dbReference type="Pfam" id="PF00361">
    <property type="entry name" value="Proton_antipo_M"/>
    <property type="match status" value="1"/>
</dbReference>
<keyword evidence="10" id="KW-0249">Electron transport</keyword>
<comment type="similarity">
    <text evidence="17">Belongs to the complex I subunit 5 family.</text>
</comment>
<protein>
    <recommendedName>
        <fullName evidence="4 17">NADH-ubiquinone oxidoreductase chain 5</fullName>
        <ecNumber evidence="3 17">7.1.1.2</ecNumber>
    </recommendedName>
</protein>
<dbReference type="GO" id="GO:0005743">
    <property type="term" value="C:mitochondrial inner membrane"/>
    <property type="evidence" value="ECO:0007669"/>
    <property type="project" value="UniProtKB-SubCell"/>
</dbReference>
<comment type="catalytic activity">
    <reaction evidence="16 17">
        <text>a ubiquinone + NADH + 5 H(+)(in) = a ubiquinol + NAD(+) + 4 H(+)(out)</text>
        <dbReference type="Rhea" id="RHEA:29091"/>
        <dbReference type="Rhea" id="RHEA-COMP:9565"/>
        <dbReference type="Rhea" id="RHEA-COMP:9566"/>
        <dbReference type="ChEBI" id="CHEBI:15378"/>
        <dbReference type="ChEBI" id="CHEBI:16389"/>
        <dbReference type="ChEBI" id="CHEBI:17976"/>
        <dbReference type="ChEBI" id="CHEBI:57540"/>
        <dbReference type="ChEBI" id="CHEBI:57945"/>
        <dbReference type="EC" id="7.1.1.2"/>
    </reaction>
</comment>
<evidence type="ECO:0000256" key="1">
    <source>
        <dbReference type="ARBA" id="ARBA00003257"/>
    </source>
</evidence>
<dbReference type="PANTHER" id="PTHR42829">
    <property type="entry name" value="NADH-UBIQUINONE OXIDOREDUCTASE CHAIN 5"/>
    <property type="match status" value="1"/>
</dbReference>
<feature type="transmembrane region" description="Helical" evidence="17">
    <location>
        <begin position="483"/>
        <end position="501"/>
    </location>
</feature>
<name>J7FCU3_9NEOP</name>
<evidence type="ECO:0000256" key="7">
    <source>
        <dbReference type="ARBA" id="ARBA00022692"/>
    </source>
</evidence>
<feature type="transmembrane region" description="Helical" evidence="17">
    <location>
        <begin position="149"/>
        <end position="169"/>
    </location>
</feature>
<evidence type="ECO:0000259" key="18">
    <source>
        <dbReference type="Pfam" id="PF00361"/>
    </source>
</evidence>
<dbReference type="GO" id="GO:0015990">
    <property type="term" value="P:electron transport coupled proton transport"/>
    <property type="evidence" value="ECO:0007669"/>
    <property type="project" value="TreeGrafter"/>
</dbReference>
<dbReference type="EC" id="7.1.1.2" evidence="3 17"/>
<evidence type="ECO:0000256" key="4">
    <source>
        <dbReference type="ARBA" id="ARBA00021096"/>
    </source>
</evidence>
<organism evidence="21">
    <name type="scientific">Macrotermes barneyi</name>
    <dbReference type="NCBI Taxonomy" id="46573"/>
    <lineage>
        <taxon>Eukaryota</taxon>
        <taxon>Metazoa</taxon>
        <taxon>Ecdysozoa</taxon>
        <taxon>Arthropoda</taxon>
        <taxon>Hexapoda</taxon>
        <taxon>Insecta</taxon>
        <taxon>Pterygota</taxon>
        <taxon>Neoptera</taxon>
        <taxon>Polyneoptera</taxon>
        <taxon>Dictyoptera</taxon>
        <taxon>Blattodea</taxon>
        <taxon>Blattoidea</taxon>
        <taxon>Termitoidae</taxon>
        <taxon>Termitidae</taxon>
        <taxon>Macrotermitinae</taxon>
        <taxon>Macrotermes</taxon>
    </lineage>
</organism>
<dbReference type="GO" id="GO:0042773">
    <property type="term" value="P:ATP synthesis coupled electron transport"/>
    <property type="evidence" value="ECO:0007669"/>
    <property type="project" value="InterPro"/>
</dbReference>
<comment type="function">
    <text evidence="17">Core subunit of the mitochondrial membrane respiratory chain NADH dehydrogenase (Complex I) which catalyzes electron transfer from NADH through the respiratory chain, using ubiquinone as an electron acceptor. Essential for the catalytic activity and assembly of complex I.</text>
</comment>
<feature type="domain" description="NADH:quinone oxidoreductase/Mrp antiporter transmembrane" evidence="18">
    <location>
        <begin position="104"/>
        <end position="383"/>
    </location>
</feature>
<reference evidence="21" key="1">
    <citation type="journal article" date="2012" name="Mitochondrial DNA">
        <title>The complete mitochondrial genome of Macrotermes barneyi Light (Isoptera: Termitidae).</title>
        <authorList>
            <person name="Wei S.J."/>
            <person name="Ni J.F."/>
            <person name="Yu M.L."/>
            <person name="Shi B.C."/>
        </authorList>
    </citation>
    <scope>NUCLEOTIDE SEQUENCE</scope>
</reference>
<evidence type="ECO:0000256" key="9">
    <source>
        <dbReference type="ARBA" id="ARBA00022967"/>
    </source>
</evidence>
<feature type="transmembrane region" description="Helical" evidence="17">
    <location>
        <begin position="47"/>
        <end position="72"/>
    </location>
</feature>
<dbReference type="EMBL" id="JX050221">
    <property type="protein sequence ID" value="AFL93402.1"/>
    <property type="molecule type" value="Genomic_DNA"/>
</dbReference>
<evidence type="ECO:0000256" key="14">
    <source>
        <dbReference type="ARBA" id="ARBA00023128"/>
    </source>
</evidence>
<evidence type="ECO:0000256" key="8">
    <source>
        <dbReference type="ARBA" id="ARBA00022792"/>
    </source>
</evidence>
<proteinExistence type="inferred from homology"/>
<evidence type="ECO:0000256" key="11">
    <source>
        <dbReference type="ARBA" id="ARBA00022989"/>
    </source>
</evidence>
<feature type="transmembrane region" description="Helical" evidence="17">
    <location>
        <begin position="5"/>
        <end position="27"/>
    </location>
</feature>
<keyword evidence="8" id="KW-0999">Mitochondrion inner membrane</keyword>
<feature type="transmembrane region" description="Helical" evidence="17">
    <location>
        <begin position="239"/>
        <end position="262"/>
    </location>
</feature>
<gene>
    <name evidence="21" type="primary">nad5</name>
</gene>
<evidence type="ECO:0000256" key="17">
    <source>
        <dbReference type="RuleBase" id="RU003404"/>
    </source>
</evidence>
<keyword evidence="6" id="KW-0679">Respiratory chain</keyword>
<keyword evidence="13 17" id="KW-0830">Ubiquinone</keyword>
<keyword evidence="12 17" id="KW-0520">NAD</keyword>
<feature type="transmembrane region" description="Helical" evidence="17">
    <location>
        <begin position="108"/>
        <end position="128"/>
    </location>
</feature>
<comment type="subcellular location">
    <subcellularLocation>
        <location evidence="2">Mitochondrion inner membrane</location>
        <topology evidence="2">Multi-pass membrane protein</topology>
    </subcellularLocation>
</comment>
<dbReference type="Pfam" id="PF00662">
    <property type="entry name" value="Proton_antipo_N"/>
    <property type="match status" value="1"/>
</dbReference>
<feature type="transmembrane region" description="Helical" evidence="17">
    <location>
        <begin position="327"/>
        <end position="354"/>
    </location>
</feature>
<feature type="transmembrane region" description="Helical" evidence="17">
    <location>
        <begin position="215"/>
        <end position="233"/>
    </location>
</feature>
<keyword evidence="5 17" id="KW-0813">Transport</keyword>
<evidence type="ECO:0000313" key="21">
    <source>
        <dbReference type="EMBL" id="AFL93402.1"/>
    </source>
</evidence>
<evidence type="ECO:0000259" key="20">
    <source>
        <dbReference type="Pfam" id="PF06455"/>
    </source>
</evidence>
<feature type="transmembrane region" description="Helical" evidence="17">
    <location>
        <begin position="293"/>
        <end position="315"/>
    </location>
</feature>
<dbReference type="PANTHER" id="PTHR42829:SF2">
    <property type="entry name" value="NADH-UBIQUINONE OXIDOREDUCTASE CHAIN 5"/>
    <property type="match status" value="1"/>
</dbReference>
<feature type="transmembrane region" description="Helical" evidence="17">
    <location>
        <begin position="84"/>
        <end position="102"/>
    </location>
</feature>
<feature type="transmembrane region" description="Helical" evidence="17">
    <location>
        <begin position="181"/>
        <end position="203"/>
    </location>
</feature>
<dbReference type="AlphaFoldDB" id="J7FCU3"/>
<geneLocation type="mitochondrion" evidence="21"/>
<evidence type="ECO:0000256" key="12">
    <source>
        <dbReference type="ARBA" id="ARBA00023027"/>
    </source>
</evidence>
<dbReference type="GO" id="GO:0003954">
    <property type="term" value="F:NADH dehydrogenase activity"/>
    <property type="evidence" value="ECO:0007669"/>
    <property type="project" value="TreeGrafter"/>
</dbReference>
<dbReference type="InterPro" id="IPR001750">
    <property type="entry name" value="ND/Mrp_TM"/>
</dbReference>
<evidence type="ECO:0000256" key="2">
    <source>
        <dbReference type="ARBA" id="ARBA00004448"/>
    </source>
</evidence>
<evidence type="ECO:0000256" key="5">
    <source>
        <dbReference type="ARBA" id="ARBA00022448"/>
    </source>
</evidence>
<evidence type="ECO:0000256" key="10">
    <source>
        <dbReference type="ARBA" id="ARBA00022982"/>
    </source>
</evidence>
<keyword evidence="7 17" id="KW-0812">Transmembrane</keyword>
<dbReference type="InterPro" id="IPR001516">
    <property type="entry name" value="Proton_antipo_N"/>
</dbReference>
<dbReference type="Pfam" id="PF06455">
    <property type="entry name" value="NADH5_C"/>
    <property type="match status" value="1"/>
</dbReference>
<keyword evidence="15 17" id="KW-0472">Membrane</keyword>
<evidence type="ECO:0000256" key="3">
    <source>
        <dbReference type="ARBA" id="ARBA00012944"/>
    </source>
</evidence>
<feature type="transmembrane region" description="Helical" evidence="17">
    <location>
        <begin position="452"/>
        <end position="476"/>
    </location>
</feature>
<dbReference type="InterPro" id="IPR003945">
    <property type="entry name" value="NU5C-like"/>
</dbReference>
<evidence type="ECO:0000256" key="6">
    <source>
        <dbReference type="ARBA" id="ARBA00022660"/>
    </source>
</evidence>